<proteinExistence type="predicted"/>
<reference evidence="1" key="1">
    <citation type="submission" date="2020-11" db="EMBL/GenBank/DDBJ databases">
        <authorList>
            <person name="Tran Van P."/>
        </authorList>
    </citation>
    <scope>NUCLEOTIDE SEQUENCE</scope>
</reference>
<sequence length="151" mass="16446">CIRRGGPQLRRISFCRPSEAADTRAVNRGSAPSDGQFDVNLAFLFFLTSVQPRFSEFSHDLAAHEDKVGVGISSWKGTNKRDAAVRKGVKEDFCCLVETIQKLAFRCMAEDESGGATGMLELEQGDRFEQLQVGTFALGVVSVADGLLQSL</sequence>
<organism evidence="1">
    <name type="scientific">Cyprideis torosa</name>
    <dbReference type="NCBI Taxonomy" id="163714"/>
    <lineage>
        <taxon>Eukaryota</taxon>
        <taxon>Metazoa</taxon>
        <taxon>Ecdysozoa</taxon>
        <taxon>Arthropoda</taxon>
        <taxon>Crustacea</taxon>
        <taxon>Oligostraca</taxon>
        <taxon>Ostracoda</taxon>
        <taxon>Podocopa</taxon>
        <taxon>Podocopida</taxon>
        <taxon>Cytherocopina</taxon>
        <taxon>Cytheroidea</taxon>
        <taxon>Cytherideidae</taxon>
        <taxon>Cyprideis</taxon>
    </lineage>
</organism>
<name>A0A7R8WRS3_9CRUS</name>
<protein>
    <submittedName>
        <fullName evidence="1">Uncharacterized protein</fullName>
    </submittedName>
</protein>
<evidence type="ECO:0000313" key="1">
    <source>
        <dbReference type="EMBL" id="CAD7235998.1"/>
    </source>
</evidence>
<dbReference type="EMBL" id="OB675953">
    <property type="protein sequence ID" value="CAD7235998.1"/>
    <property type="molecule type" value="Genomic_DNA"/>
</dbReference>
<dbReference type="AlphaFoldDB" id="A0A7R8WRS3"/>
<feature type="non-terminal residue" evidence="1">
    <location>
        <position position="1"/>
    </location>
</feature>
<gene>
    <name evidence="1" type="ORF">CTOB1V02_LOCUS13813</name>
</gene>
<accession>A0A7R8WRS3</accession>